<evidence type="ECO:0000256" key="1">
    <source>
        <dbReference type="ARBA" id="ARBA00004370"/>
    </source>
</evidence>
<organism evidence="5 6">
    <name type="scientific">Paenibacillus planticolens</name>
    <dbReference type="NCBI Taxonomy" id="2654976"/>
    <lineage>
        <taxon>Bacteria</taxon>
        <taxon>Bacillati</taxon>
        <taxon>Bacillota</taxon>
        <taxon>Bacilli</taxon>
        <taxon>Bacillales</taxon>
        <taxon>Paenibacillaceae</taxon>
        <taxon>Paenibacillus</taxon>
    </lineage>
</organism>
<dbReference type="PANTHER" id="PTHR23028">
    <property type="entry name" value="ACETYLTRANSFERASE"/>
    <property type="match status" value="1"/>
</dbReference>
<protein>
    <submittedName>
        <fullName evidence="5">Acyltransferase family protein</fullName>
    </submittedName>
</protein>
<feature type="transmembrane region" description="Helical" evidence="3">
    <location>
        <begin position="280"/>
        <end position="304"/>
    </location>
</feature>
<dbReference type="RefSeq" id="WP_171683060.1">
    <property type="nucleotide sequence ID" value="NZ_WHNZ01000017.1"/>
</dbReference>
<dbReference type="GO" id="GO:0016746">
    <property type="term" value="F:acyltransferase activity"/>
    <property type="evidence" value="ECO:0007669"/>
    <property type="project" value="UniProtKB-KW"/>
</dbReference>
<feature type="transmembrane region" description="Helical" evidence="3">
    <location>
        <begin position="310"/>
        <end position="334"/>
    </location>
</feature>
<keyword evidence="6" id="KW-1185">Reference proteome</keyword>
<keyword evidence="3" id="KW-1133">Transmembrane helix</keyword>
<feature type="transmembrane region" description="Helical" evidence="3">
    <location>
        <begin position="187"/>
        <end position="208"/>
    </location>
</feature>
<dbReference type="PANTHER" id="PTHR23028:SF53">
    <property type="entry name" value="ACYL_TRANSF_3 DOMAIN-CONTAINING PROTEIN"/>
    <property type="match status" value="1"/>
</dbReference>
<keyword evidence="5" id="KW-0808">Transferase</keyword>
<evidence type="ECO:0000313" key="6">
    <source>
        <dbReference type="Proteomes" id="UP000618579"/>
    </source>
</evidence>
<name>A0ABX1ZJC3_9BACL</name>
<reference evidence="5 6" key="1">
    <citation type="submission" date="2019-10" db="EMBL/GenBank/DDBJ databases">
        <title>Description of Paenibacillus pedi sp. nov.</title>
        <authorList>
            <person name="Carlier A."/>
            <person name="Qi S."/>
        </authorList>
    </citation>
    <scope>NUCLEOTIDE SEQUENCE [LARGE SCALE GENOMIC DNA]</scope>
    <source>
        <strain evidence="5 6">LMG 31457</strain>
    </source>
</reference>
<proteinExistence type="inferred from homology"/>
<dbReference type="InterPro" id="IPR050879">
    <property type="entry name" value="Acyltransferase_3"/>
</dbReference>
<comment type="caution">
    <text evidence="5">The sequence shown here is derived from an EMBL/GenBank/DDBJ whole genome shotgun (WGS) entry which is preliminary data.</text>
</comment>
<feature type="transmembrane region" description="Helical" evidence="3">
    <location>
        <begin position="220"/>
        <end position="240"/>
    </location>
</feature>
<gene>
    <name evidence="5" type="ORF">GC097_09225</name>
</gene>
<keyword evidence="3" id="KW-0472">Membrane</keyword>
<feature type="transmembrane region" description="Helical" evidence="3">
    <location>
        <begin position="31"/>
        <end position="50"/>
    </location>
</feature>
<dbReference type="EMBL" id="WHNZ01000017">
    <property type="protein sequence ID" value="NOV00197.1"/>
    <property type="molecule type" value="Genomic_DNA"/>
</dbReference>
<dbReference type="Proteomes" id="UP000618579">
    <property type="component" value="Unassembled WGS sequence"/>
</dbReference>
<keyword evidence="5" id="KW-0012">Acyltransferase</keyword>
<sequence length="361" mass="42365">MIKPLTSFRFIAALMVFFYHVGIWKAYQTGYIGVSFFFILSGFILCINYRDKFEKIDVHEIKKFYLARFAKIYPTHLLTFLLAIPYYFLIPLKHSFILYLLQAFTNVLLVHSFLPVGNFSFNGPSWSISDEFFFYAIFPFMIVLSIKKLGSGRKKISTISILWLILLMVSFLFSYYKNDAINNWLFFVFPITRAFDFLVGVTLGLLFIEIKDIIILKLTKMTFTIFEILAIVLLFVSIYFSPNMIQNIRYDLFFTPFLSLLIFTFAFQKGYISNFLSNKIFIYLGEISFSFYMIHNLVLSYTFWSLLKLSITPLTITGSLLATILLSSILYRFYEEPLRKKIRYMQKKSNTKTSTVVLPRG</sequence>
<feature type="domain" description="Acyltransferase 3" evidence="4">
    <location>
        <begin position="8"/>
        <end position="332"/>
    </location>
</feature>
<dbReference type="Pfam" id="PF01757">
    <property type="entry name" value="Acyl_transf_3"/>
    <property type="match status" value="1"/>
</dbReference>
<feature type="transmembrane region" description="Helical" evidence="3">
    <location>
        <begin position="126"/>
        <end position="144"/>
    </location>
</feature>
<feature type="transmembrane region" description="Helical" evidence="3">
    <location>
        <begin position="6"/>
        <end position="24"/>
    </location>
</feature>
<evidence type="ECO:0000256" key="2">
    <source>
        <dbReference type="ARBA" id="ARBA00007400"/>
    </source>
</evidence>
<evidence type="ECO:0000256" key="3">
    <source>
        <dbReference type="SAM" id="Phobius"/>
    </source>
</evidence>
<comment type="similarity">
    <text evidence="2">Belongs to the acyltransferase 3 family.</text>
</comment>
<dbReference type="InterPro" id="IPR002656">
    <property type="entry name" value="Acyl_transf_3_dom"/>
</dbReference>
<feature type="transmembrane region" description="Helical" evidence="3">
    <location>
        <begin position="156"/>
        <end position="175"/>
    </location>
</feature>
<comment type="subcellular location">
    <subcellularLocation>
        <location evidence="1">Membrane</location>
    </subcellularLocation>
</comment>
<evidence type="ECO:0000313" key="5">
    <source>
        <dbReference type="EMBL" id="NOV00197.1"/>
    </source>
</evidence>
<evidence type="ECO:0000259" key="4">
    <source>
        <dbReference type="Pfam" id="PF01757"/>
    </source>
</evidence>
<feature type="transmembrane region" description="Helical" evidence="3">
    <location>
        <begin position="252"/>
        <end position="268"/>
    </location>
</feature>
<feature type="transmembrane region" description="Helical" evidence="3">
    <location>
        <begin position="70"/>
        <end position="89"/>
    </location>
</feature>
<keyword evidence="3" id="KW-0812">Transmembrane</keyword>
<accession>A0ABX1ZJC3</accession>